<reference evidence="1 2" key="1">
    <citation type="submission" date="2014-06" db="EMBL/GenBank/DDBJ databases">
        <title>Shewanella sp. YQH10.</title>
        <authorList>
            <person name="Liu Y."/>
            <person name="Zeng R."/>
        </authorList>
    </citation>
    <scope>NUCLEOTIDE SEQUENCE [LARGE SCALE GENOMIC DNA]</scope>
    <source>
        <strain evidence="1 2">YQH10</strain>
    </source>
</reference>
<evidence type="ECO:0000313" key="2">
    <source>
        <dbReference type="Proteomes" id="UP000029264"/>
    </source>
</evidence>
<dbReference type="Pfam" id="PF05930">
    <property type="entry name" value="Phage_AlpA"/>
    <property type="match status" value="1"/>
</dbReference>
<sequence>MMDYTNPPAKPRLIRMNEVTQRIGLCKASVYNRINSGDFPKPVSIGGGRVAWLESDIDQWIESRLSAAGHEAA</sequence>
<dbReference type="InterPro" id="IPR010260">
    <property type="entry name" value="AlpA"/>
</dbReference>
<dbReference type="Gene3D" id="1.10.238.160">
    <property type="match status" value="1"/>
</dbReference>
<dbReference type="STRING" id="1515746.HR45_03015"/>
<gene>
    <name evidence="1" type="ORF">HR45_03015</name>
</gene>
<dbReference type="EMBL" id="JPEO01000002">
    <property type="protein sequence ID" value="KFZ38428.1"/>
    <property type="molecule type" value="Genomic_DNA"/>
</dbReference>
<protein>
    <submittedName>
        <fullName evidence="1">AlpA family transcriptional regulator</fullName>
    </submittedName>
</protein>
<dbReference type="InterPro" id="IPR009061">
    <property type="entry name" value="DNA-bd_dom_put_sf"/>
</dbReference>
<evidence type="ECO:0000313" key="1">
    <source>
        <dbReference type="EMBL" id="KFZ38428.1"/>
    </source>
</evidence>
<comment type="caution">
    <text evidence="1">The sequence shown here is derived from an EMBL/GenBank/DDBJ whole genome shotgun (WGS) entry which is preliminary data.</text>
</comment>
<dbReference type="eggNOG" id="COG3311">
    <property type="taxonomic scope" value="Bacteria"/>
</dbReference>
<dbReference type="SUPFAM" id="SSF46955">
    <property type="entry name" value="Putative DNA-binding domain"/>
    <property type="match status" value="1"/>
</dbReference>
<dbReference type="PANTHER" id="PTHR36154">
    <property type="entry name" value="DNA-BINDING TRANSCRIPTIONAL ACTIVATOR ALPA"/>
    <property type="match status" value="1"/>
</dbReference>
<dbReference type="InterPro" id="IPR052931">
    <property type="entry name" value="Prophage_regulatory_activator"/>
</dbReference>
<accession>A0A094LTB4</accession>
<organism evidence="1 2">
    <name type="scientific">Shewanella mangrovi</name>
    <dbReference type="NCBI Taxonomy" id="1515746"/>
    <lineage>
        <taxon>Bacteria</taxon>
        <taxon>Pseudomonadati</taxon>
        <taxon>Pseudomonadota</taxon>
        <taxon>Gammaproteobacteria</taxon>
        <taxon>Alteromonadales</taxon>
        <taxon>Shewanellaceae</taxon>
        <taxon>Shewanella</taxon>
    </lineage>
</organism>
<dbReference type="PANTHER" id="PTHR36154:SF1">
    <property type="entry name" value="DNA-BINDING TRANSCRIPTIONAL ACTIVATOR ALPA"/>
    <property type="match status" value="1"/>
</dbReference>
<proteinExistence type="predicted"/>
<keyword evidence="2" id="KW-1185">Reference proteome</keyword>
<name>A0A094LTB4_9GAMM</name>
<dbReference type="AlphaFoldDB" id="A0A094LTB4"/>
<dbReference type="Proteomes" id="UP000029264">
    <property type="component" value="Unassembled WGS sequence"/>
</dbReference>